<dbReference type="KEGG" id="sbro:GQF42_43285"/>
<reference evidence="2 3" key="1">
    <citation type="submission" date="2019-12" db="EMBL/GenBank/DDBJ databases">
        <title>Streptomyces sp. strain T44 isolated from rhizosphere soil of Broussonetia papyrifera.</title>
        <authorList>
            <person name="Mo P."/>
        </authorList>
    </citation>
    <scope>NUCLEOTIDE SEQUENCE [LARGE SCALE GENOMIC DNA]</scope>
    <source>
        <strain evidence="2 3">T44</strain>
    </source>
</reference>
<protein>
    <submittedName>
        <fullName evidence="2">Uncharacterized protein</fullName>
    </submittedName>
</protein>
<keyword evidence="1" id="KW-0472">Membrane</keyword>
<proteinExistence type="predicted"/>
<dbReference type="AlphaFoldDB" id="A0A6I6NFL6"/>
<dbReference type="EMBL" id="CP047020">
    <property type="protein sequence ID" value="QHA09131.1"/>
    <property type="molecule type" value="Genomic_DNA"/>
</dbReference>
<keyword evidence="1" id="KW-1133">Transmembrane helix</keyword>
<gene>
    <name evidence="2" type="ORF">GQF42_43285</name>
</gene>
<keyword evidence="1" id="KW-0812">Transmembrane</keyword>
<organism evidence="2 3">
    <name type="scientific">Streptomyces broussonetiae</name>
    <dbReference type="NCBI Taxonomy" id="2686304"/>
    <lineage>
        <taxon>Bacteria</taxon>
        <taxon>Bacillati</taxon>
        <taxon>Actinomycetota</taxon>
        <taxon>Actinomycetes</taxon>
        <taxon>Kitasatosporales</taxon>
        <taxon>Streptomycetaceae</taxon>
        <taxon>Streptomyces</taxon>
    </lineage>
</organism>
<feature type="transmembrane region" description="Helical" evidence="1">
    <location>
        <begin position="51"/>
        <end position="71"/>
    </location>
</feature>
<evidence type="ECO:0000256" key="1">
    <source>
        <dbReference type="SAM" id="Phobius"/>
    </source>
</evidence>
<evidence type="ECO:0000313" key="3">
    <source>
        <dbReference type="Proteomes" id="UP000436138"/>
    </source>
</evidence>
<evidence type="ECO:0000313" key="2">
    <source>
        <dbReference type="EMBL" id="QHA09131.1"/>
    </source>
</evidence>
<dbReference type="Proteomes" id="UP000436138">
    <property type="component" value="Chromosome"/>
</dbReference>
<sequence length="72" mass="7667">MRKNEQLPSTVPAVVMAARFVVVAAVLVGDGAFMPVPSDSGSDITEYMRHLIYMALHLGMLVTGPITIPLGL</sequence>
<name>A0A6I6NFL6_9ACTN</name>
<keyword evidence="3" id="KW-1185">Reference proteome</keyword>
<accession>A0A6I6NFL6</accession>
<dbReference type="RefSeq" id="WP_158929222.1">
    <property type="nucleotide sequence ID" value="NZ_CP047020.1"/>
</dbReference>
<feature type="transmembrane region" description="Helical" evidence="1">
    <location>
        <begin position="12"/>
        <end position="31"/>
    </location>
</feature>